<feature type="domain" description="HTH lysR-type" evidence="6">
    <location>
        <begin position="1"/>
        <end position="58"/>
    </location>
</feature>
<comment type="caution">
    <text evidence="7">The sequence shown here is derived from an EMBL/GenBank/DDBJ whole genome shotgun (WGS) entry which is preliminary data.</text>
</comment>
<dbReference type="PANTHER" id="PTHR30126:SF40">
    <property type="entry name" value="HTH-TYPE TRANSCRIPTIONAL REGULATOR GLTR"/>
    <property type="match status" value="1"/>
</dbReference>
<dbReference type="Gene3D" id="1.10.10.10">
    <property type="entry name" value="Winged helix-like DNA-binding domain superfamily/Winged helix DNA-binding domain"/>
    <property type="match status" value="1"/>
</dbReference>
<dbReference type="AlphaFoldDB" id="J8ES24"/>
<keyword evidence="5" id="KW-0804">Transcription</keyword>
<evidence type="ECO:0000256" key="4">
    <source>
        <dbReference type="ARBA" id="ARBA00023125"/>
    </source>
</evidence>
<dbReference type="InterPro" id="IPR036388">
    <property type="entry name" value="WH-like_DNA-bd_sf"/>
</dbReference>
<evidence type="ECO:0000259" key="6">
    <source>
        <dbReference type="PROSITE" id="PS50931"/>
    </source>
</evidence>
<gene>
    <name evidence="7" type="ORF">II3_05566</name>
</gene>
<dbReference type="Pfam" id="PF03466">
    <property type="entry name" value="LysR_substrate"/>
    <property type="match status" value="1"/>
</dbReference>
<dbReference type="HOGENOM" id="CLU_039613_6_2_9"/>
<dbReference type="SUPFAM" id="SSF46785">
    <property type="entry name" value="Winged helix' DNA-binding domain"/>
    <property type="match status" value="1"/>
</dbReference>
<evidence type="ECO:0000256" key="1">
    <source>
        <dbReference type="ARBA" id="ARBA00009437"/>
    </source>
</evidence>
<dbReference type="Proteomes" id="UP000006997">
    <property type="component" value="Unassembled WGS sequence"/>
</dbReference>
<name>J8ES24_BACCE</name>
<protein>
    <recommendedName>
        <fullName evidence="2">HTH-type transcriptional regulator CzcR</fullName>
    </recommendedName>
</protein>
<accession>J8ES24</accession>
<dbReference type="PATRIC" id="fig|1053219.3.peg.5694"/>
<reference evidence="7 8" key="1">
    <citation type="submission" date="2012-04" db="EMBL/GenBank/DDBJ databases">
        <title>The Genome Sequence of Bacillus cereus MC67.</title>
        <authorList>
            <consortium name="The Broad Institute Genome Sequencing Platform"/>
            <consortium name="The Broad Institute Genome Sequencing Center for Infectious Disease"/>
            <person name="Feldgarden M."/>
            <person name="Van der Auwera G.A."/>
            <person name="Mahillon J."/>
            <person name="Duprez V."/>
            <person name="Timmery S."/>
            <person name="Mattelet C."/>
            <person name="Dierick K."/>
            <person name="Sun M."/>
            <person name="Yu Z."/>
            <person name="Zhu L."/>
            <person name="Hu X."/>
            <person name="Shank E.B."/>
            <person name="Swiecicka I."/>
            <person name="Hansen B.M."/>
            <person name="Andrup L."/>
            <person name="Young S.K."/>
            <person name="Zeng Q."/>
            <person name="Gargeya S."/>
            <person name="Fitzgerald M."/>
            <person name="Haas B."/>
            <person name="Abouelleil A."/>
            <person name="Alvarado L."/>
            <person name="Arachchi H.M."/>
            <person name="Berlin A."/>
            <person name="Chapman S.B."/>
            <person name="Goldberg J."/>
            <person name="Griggs A."/>
            <person name="Gujja S."/>
            <person name="Hansen M."/>
            <person name="Howarth C."/>
            <person name="Imamovic A."/>
            <person name="Larimer J."/>
            <person name="McCowen C."/>
            <person name="Montmayeur A."/>
            <person name="Murphy C."/>
            <person name="Neiman D."/>
            <person name="Pearson M."/>
            <person name="Priest M."/>
            <person name="Roberts A."/>
            <person name="Saif S."/>
            <person name="Shea T."/>
            <person name="Sisk P."/>
            <person name="Sykes S."/>
            <person name="Wortman J."/>
            <person name="Nusbaum C."/>
            <person name="Birren B."/>
        </authorList>
    </citation>
    <scope>NUCLEOTIDE SEQUENCE [LARGE SCALE GENOMIC DNA]</scope>
    <source>
        <strain evidence="7 8">MC67</strain>
    </source>
</reference>
<evidence type="ECO:0000256" key="2">
    <source>
        <dbReference type="ARBA" id="ARBA00018718"/>
    </source>
</evidence>
<dbReference type="CDD" id="cd05466">
    <property type="entry name" value="PBP2_LTTR_substrate"/>
    <property type="match status" value="1"/>
</dbReference>
<keyword evidence="4" id="KW-0238">DNA-binding</keyword>
<dbReference type="InterPro" id="IPR005119">
    <property type="entry name" value="LysR_subst-bd"/>
</dbReference>
<dbReference type="GO" id="GO:0003700">
    <property type="term" value="F:DNA-binding transcription factor activity"/>
    <property type="evidence" value="ECO:0007669"/>
    <property type="project" value="InterPro"/>
</dbReference>
<dbReference type="InterPro" id="IPR000847">
    <property type="entry name" value="LysR_HTH_N"/>
</dbReference>
<dbReference type="EMBL" id="AHEN01000061">
    <property type="protein sequence ID" value="EJQ91305.1"/>
    <property type="molecule type" value="Genomic_DNA"/>
</dbReference>
<sequence length="300" mass="34303">MNIIQLQYLIDVGELGSFTEAAKKNRMTVPTISQSIAQLENELGVTLFTRSRKGTNSTIEGKIVIQHALTVLKTINKMKNEISLFQSENQENIIIATIPGMISQIIDTTIKFRKDFPHVNIQLVEGDSRLVLNYVQNGHADLGFVSFKTEKEEEVLTWEPLVKGETLLVINKHSHLRFKQSISGDELEDEMIVLYNDPYLKKITQDILPTHLWNKVSLITNSIEGIFRMIIHENAITIGPDYLVHSLPPEQKNEIITVSIDKYKTIPYYLWKVTRKNEKASGLINQFTEQLFSNLSNQHN</sequence>
<dbReference type="Pfam" id="PF00126">
    <property type="entry name" value="HTH_1"/>
    <property type="match status" value="1"/>
</dbReference>
<organism evidence="7 8">
    <name type="scientific">Bacillus cereus MC67</name>
    <dbReference type="NCBI Taxonomy" id="1053219"/>
    <lineage>
        <taxon>Bacteria</taxon>
        <taxon>Bacillati</taxon>
        <taxon>Bacillota</taxon>
        <taxon>Bacilli</taxon>
        <taxon>Bacillales</taxon>
        <taxon>Bacillaceae</taxon>
        <taxon>Bacillus</taxon>
        <taxon>Bacillus cereus group</taxon>
    </lineage>
</organism>
<dbReference type="GO" id="GO:0000976">
    <property type="term" value="F:transcription cis-regulatory region binding"/>
    <property type="evidence" value="ECO:0007669"/>
    <property type="project" value="TreeGrafter"/>
</dbReference>
<dbReference type="Gene3D" id="3.40.190.290">
    <property type="match status" value="1"/>
</dbReference>
<dbReference type="FunFam" id="1.10.10.10:FF:000001">
    <property type="entry name" value="LysR family transcriptional regulator"/>
    <property type="match status" value="1"/>
</dbReference>
<dbReference type="PROSITE" id="PS50931">
    <property type="entry name" value="HTH_LYSR"/>
    <property type="match status" value="1"/>
</dbReference>
<proteinExistence type="inferred from homology"/>
<evidence type="ECO:0000313" key="8">
    <source>
        <dbReference type="Proteomes" id="UP000006997"/>
    </source>
</evidence>
<dbReference type="PRINTS" id="PR00039">
    <property type="entry name" value="HTHLYSR"/>
</dbReference>
<evidence type="ECO:0000313" key="7">
    <source>
        <dbReference type="EMBL" id="EJQ91305.1"/>
    </source>
</evidence>
<dbReference type="PANTHER" id="PTHR30126">
    <property type="entry name" value="HTH-TYPE TRANSCRIPTIONAL REGULATOR"/>
    <property type="match status" value="1"/>
</dbReference>
<evidence type="ECO:0000256" key="3">
    <source>
        <dbReference type="ARBA" id="ARBA00023015"/>
    </source>
</evidence>
<dbReference type="RefSeq" id="WP_002162266.1">
    <property type="nucleotide sequence ID" value="NZ_JH792116.1"/>
</dbReference>
<dbReference type="SUPFAM" id="SSF53850">
    <property type="entry name" value="Periplasmic binding protein-like II"/>
    <property type="match status" value="1"/>
</dbReference>
<keyword evidence="3" id="KW-0805">Transcription regulation</keyword>
<dbReference type="InterPro" id="IPR036390">
    <property type="entry name" value="WH_DNA-bd_sf"/>
</dbReference>
<comment type="similarity">
    <text evidence="1">Belongs to the LysR transcriptional regulatory family.</text>
</comment>
<evidence type="ECO:0000256" key="5">
    <source>
        <dbReference type="ARBA" id="ARBA00023163"/>
    </source>
</evidence>